<evidence type="ECO:0000313" key="3">
    <source>
        <dbReference type="Proteomes" id="UP000765802"/>
    </source>
</evidence>
<name>A0ABR7M4L5_9BACT</name>
<feature type="transmembrane region" description="Helical" evidence="1">
    <location>
        <begin position="113"/>
        <end position="131"/>
    </location>
</feature>
<evidence type="ECO:0008006" key="4">
    <source>
        <dbReference type="Google" id="ProtNLM"/>
    </source>
</evidence>
<keyword evidence="1" id="KW-0812">Transmembrane</keyword>
<protein>
    <recommendedName>
        <fullName evidence="4">CCDC81-like prokaryotic HU domain-containing protein</fullName>
    </recommendedName>
</protein>
<proteinExistence type="predicted"/>
<keyword evidence="1" id="KW-1133">Transmembrane helix</keyword>
<reference evidence="2 3" key="1">
    <citation type="submission" date="2016-07" db="EMBL/GenBank/DDBJ databases">
        <title>Genome analysis of Flavihumibacter stibioxidans YS-17.</title>
        <authorList>
            <person name="Shi K."/>
            <person name="Han Y."/>
            <person name="Wang G."/>
        </authorList>
    </citation>
    <scope>NUCLEOTIDE SEQUENCE [LARGE SCALE GENOMIC DNA]</scope>
    <source>
        <strain evidence="2 3">YS-17</strain>
    </source>
</reference>
<keyword evidence="1" id="KW-0472">Membrane</keyword>
<accession>A0ABR7M4L5</accession>
<keyword evidence="3" id="KW-1185">Reference proteome</keyword>
<gene>
    <name evidence="2" type="ORF">BC349_03085</name>
</gene>
<sequence length="269" mass="29727">MEGTTIQFDNKADAAISNDLIEYVRTHTGKMHSLALSDIESYIMLNKQFLNIGKALYMEGIGTLVKTKEGSFDFTAGDMVAERMDDISTESRKPSAFDDDPRYQPQSNGSRKWLLALGALATIGIVVWGGWKLFQNNPQEPEQAAAEQVVNPPAADTLVMVAPDSALQLRKDSLAILGTDSSGSKGVSGSSLVSVAGNWKFIIEETTNKARAFRRYNQLKELKKNILMETQDSIKFRLYFSLPASASDTARIKDSLRIFYASKVKVEQL</sequence>
<comment type="caution">
    <text evidence="2">The sequence shown here is derived from an EMBL/GenBank/DDBJ whole genome shotgun (WGS) entry which is preliminary data.</text>
</comment>
<dbReference type="EMBL" id="MBUA01000001">
    <property type="protein sequence ID" value="MBC6489937.1"/>
    <property type="molecule type" value="Genomic_DNA"/>
</dbReference>
<organism evidence="2 3">
    <name type="scientific">Flavihumibacter stibioxidans</name>
    <dbReference type="NCBI Taxonomy" id="1834163"/>
    <lineage>
        <taxon>Bacteria</taxon>
        <taxon>Pseudomonadati</taxon>
        <taxon>Bacteroidota</taxon>
        <taxon>Chitinophagia</taxon>
        <taxon>Chitinophagales</taxon>
        <taxon>Chitinophagaceae</taxon>
        <taxon>Flavihumibacter</taxon>
    </lineage>
</organism>
<dbReference type="Proteomes" id="UP000765802">
    <property type="component" value="Unassembled WGS sequence"/>
</dbReference>
<evidence type="ECO:0000256" key="1">
    <source>
        <dbReference type="SAM" id="Phobius"/>
    </source>
</evidence>
<evidence type="ECO:0000313" key="2">
    <source>
        <dbReference type="EMBL" id="MBC6489937.1"/>
    </source>
</evidence>